<dbReference type="Proteomes" id="UP000239724">
    <property type="component" value="Unassembled WGS sequence"/>
</dbReference>
<evidence type="ECO:0000256" key="1">
    <source>
        <dbReference type="SAM" id="Phobius"/>
    </source>
</evidence>
<feature type="transmembrane region" description="Helical" evidence="1">
    <location>
        <begin position="35"/>
        <end position="60"/>
    </location>
</feature>
<accession>A0A2S6N609</accession>
<organism evidence="2 3">
    <name type="scientific">Rhodopila globiformis</name>
    <name type="common">Rhodopseudomonas globiformis</name>
    <dbReference type="NCBI Taxonomy" id="1071"/>
    <lineage>
        <taxon>Bacteria</taxon>
        <taxon>Pseudomonadati</taxon>
        <taxon>Pseudomonadota</taxon>
        <taxon>Alphaproteobacteria</taxon>
        <taxon>Acetobacterales</taxon>
        <taxon>Acetobacteraceae</taxon>
        <taxon>Rhodopila</taxon>
    </lineage>
</organism>
<dbReference type="Pfam" id="PF11911">
    <property type="entry name" value="DUF3429"/>
    <property type="match status" value="1"/>
</dbReference>
<dbReference type="EMBL" id="NHRY01000217">
    <property type="protein sequence ID" value="PPQ30050.1"/>
    <property type="molecule type" value="Genomic_DNA"/>
</dbReference>
<keyword evidence="1" id="KW-0812">Transmembrane</keyword>
<protein>
    <recommendedName>
        <fullName evidence="4">DUF3429 domain-containing protein</fullName>
    </recommendedName>
</protein>
<feature type="transmembrane region" description="Helical" evidence="1">
    <location>
        <begin position="155"/>
        <end position="174"/>
    </location>
</feature>
<dbReference type="AlphaFoldDB" id="A0A2S6N609"/>
<evidence type="ECO:0008006" key="4">
    <source>
        <dbReference type="Google" id="ProtNLM"/>
    </source>
</evidence>
<comment type="caution">
    <text evidence="2">The sequence shown here is derived from an EMBL/GenBank/DDBJ whole genome shotgun (WGS) entry which is preliminary data.</text>
</comment>
<feature type="transmembrane region" description="Helical" evidence="1">
    <location>
        <begin position="72"/>
        <end position="90"/>
    </location>
</feature>
<proteinExistence type="predicted"/>
<reference evidence="2 3" key="1">
    <citation type="journal article" date="2018" name="Arch. Microbiol.">
        <title>New insights into the metabolic potential of the phototrophic purple bacterium Rhodopila globiformis DSM 161(T) from its draft genome sequence and evidence for a vanadium-dependent nitrogenase.</title>
        <authorList>
            <person name="Imhoff J.F."/>
            <person name="Rahn T."/>
            <person name="Kunzel S."/>
            <person name="Neulinger S.C."/>
        </authorList>
    </citation>
    <scope>NUCLEOTIDE SEQUENCE [LARGE SCALE GENOMIC DNA]</scope>
    <source>
        <strain evidence="2 3">DSM 161</strain>
    </source>
</reference>
<feature type="transmembrane region" description="Helical" evidence="1">
    <location>
        <begin position="102"/>
        <end position="135"/>
    </location>
</feature>
<evidence type="ECO:0000313" key="2">
    <source>
        <dbReference type="EMBL" id="PPQ30050.1"/>
    </source>
</evidence>
<keyword evidence="1" id="KW-0472">Membrane</keyword>
<dbReference type="InterPro" id="IPR021836">
    <property type="entry name" value="DUF3429"/>
</dbReference>
<sequence>MPEKINAICLPVAQVSGLHERGVGLQRREGSVPTIVSLLSLLGLVPLLVLAFGAVGAVPFVADRMLVALVDYAAVMLAFAGGLQWGVGLLSGGGRSSLRLTAAVLPVATGWIALVVAQFVSASSALGVLITGSLATLLTEYQAAPRAPALPPAVWLRWGFSGVVVAMLALVLLLRSVDHALIF</sequence>
<keyword evidence="3" id="KW-1185">Reference proteome</keyword>
<keyword evidence="1" id="KW-1133">Transmembrane helix</keyword>
<name>A0A2S6N609_RHOGL</name>
<gene>
    <name evidence="2" type="ORF">CCS01_20030</name>
</gene>
<evidence type="ECO:0000313" key="3">
    <source>
        <dbReference type="Proteomes" id="UP000239724"/>
    </source>
</evidence>